<comment type="similarity">
    <text evidence="1 2">Belongs to the peroxin-16 family.</text>
</comment>
<evidence type="ECO:0000256" key="1">
    <source>
        <dbReference type="ARBA" id="ARBA00009505"/>
    </source>
</evidence>
<comment type="subcellular location">
    <subcellularLocation>
        <location evidence="2">Peroxisome membrane</location>
    </subcellularLocation>
</comment>
<sequence>MRNLLKDYESFLLNNASQISSIESSLRSFTYILPGRFHDAELASEGLFALLNLVGLYHDAVIRQALATRRHRVASFAEAGPGTEREEQPASDPTAQHNVYTRALWRSSSIRYLSLALTLVKTTEVTAEMLVRRRWGNDARWRAVLAIELVKALLRVLLLQRTDRRTLLSPPHPVREIDPAMLEEVAHDAHLNGSHVATEPAAPNGHGPHATWTGSRTGKQIPQLATVTGESRGGGGGGQRRQADDGGWSRMLSGGMGQDDQVTEFLLSKTLRAEDVLGPWQLVHPRRGLHLLGEWLFILRPIIYVMAIRRYGLGAWRPWLASLAVELAAYQMAVGRGGKAGGMPSALEQDEFSRRKRLFLLYLLRSPFYYRFTKSRVDGVRNWLSSKPLLSLVGSIIGSYQPLWESLYFYTAY</sequence>
<keyword evidence="5" id="KW-1185">Reference proteome</keyword>
<keyword evidence="2" id="KW-0576">Peroxisome</keyword>
<evidence type="ECO:0000313" key="4">
    <source>
        <dbReference type="EMBL" id="RKP27483.1"/>
    </source>
</evidence>
<protein>
    <recommendedName>
        <fullName evidence="2">Peroxisomal membrane protein PEX16</fullName>
    </recommendedName>
</protein>
<dbReference type="AlphaFoldDB" id="A0A4P9Z4H8"/>
<feature type="region of interest" description="Disordered" evidence="3">
    <location>
        <begin position="227"/>
        <end position="246"/>
    </location>
</feature>
<evidence type="ECO:0000256" key="3">
    <source>
        <dbReference type="SAM" id="MobiDB-lite"/>
    </source>
</evidence>
<organism evidence="4 5">
    <name type="scientific">Syncephalis pseudoplumigaleata</name>
    <dbReference type="NCBI Taxonomy" id="1712513"/>
    <lineage>
        <taxon>Eukaryota</taxon>
        <taxon>Fungi</taxon>
        <taxon>Fungi incertae sedis</taxon>
        <taxon>Zoopagomycota</taxon>
        <taxon>Zoopagomycotina</taxon>
        <taxon>Zoopagomycetes</taxon>
        <taxon>Zoopagales</taxon>
        <taxon>Piptocephalidaceae</taxon>
        <taxon>Syncephalis</taxon>
    </lineage>
</organism>
<dbReference type="InterPro" id="IPR013919">
    <property type="entry name" value="Pex16"/>
</dbReference>
<dbReference type="GO" id="GO:0007031">
    <property type="term" value="P:peroxisome organization"/>
    <property type="evidence" value="ECO:0007669"/>
    <property type="project" value="UniProtKB-KW"/>
</dbReference>
<dbReference type="OrthoDB" id="2021143at2759"/>
<accession>A0A4P9Z4H8</accession>
<dbReference type="Pfam" id="PF08610">
    <property type="entry name" value="Pex16"/>
    <property type="match status" value="1"/>
</dbReference>
<dbReference type="PANTHER" id="PTHR13299">
    <property type="entry name" value="PEROXISOMAL MEMBRANE PROTEIN PEX16"/>
    <property type="match status" value="1"/>
</dbReference>
<gene>
    <name evidence="4" type="ORF">SYNPS1DRAFT_20999</name>
</gene>
<dbReference type="Proteomes" id="UP000278143">
    <property type="component" value="Unassembled WGS sequence"/>
</dbReference>
<keyword evidence="2" id="KW-0962">Peroxisome biogenesis</keyword>
<dbReference type="EMBL" id="KZ989198">
    <property type="protein sequence ID" value="RKP27483.1"/>
    <property type="molecule type" value="Genomic_DNA"/>
</dbReference>
<evidence type="ECO:0000313" key="5">
    <source>
        <dbReference type="Proteomes" id="UP000278143"/>
    </source>
</evidence>
<dbReference type="PANTHER" id="PTHR13299:SF0">
    <property type="entry name" value="PEROXISOMAL MEMBRANE PROTEIN PEX16"/>
    <property type="match status" value="1"/>
</dbReference>
<dbReference type="GO" id="GO:0005778">
    <property type="term" value="C:peroxisomal membrane"/>
    <property type="evidence" value="ECO:0007669"/>
    <property type="project" value="UniProtKB-SubCell"/>
</dbReference>
<name>A0A4P9Z4H8_9FUNG</name>
<proteinExistence type="inferred from homology"/>
<evidence type="ECO:0000256" key="2">
    <source>
        <dbReference type="RuleBase" id="RU365003"/>
    </source>
</evidence>
<reference evidence="5" key="1">
    <citation type="journal article" date="2018" name="Nat. Microbiol.">
        <title>Leveraging single-cell genomics to expand the fungal tree of life.</title>
        <authorList>
            <person name="Ahrendt S.R."/>
            <person name="Quandt C.A."/>
            <person name="Ciobanu D."/>
            <person name="Clum A."/>
            <person name="Salamov A."/>
            <person name="Andreopoulos B."/>
            <person name="Cheng J.F."/>
            <person name="Woyke T."/>
            <person name="Pelin A."/>
            <person name="Henrissat B."/>
            <person name="Reynolds N.K."/>
            <person name="Benny G.L."/>
            <person name="Smith M.E."/>
            <person name="James T.Y."/>
            <person name="Grigoriev I.V."/>
        </authorList>
    </citation>
    <scope>NUCLEOTIDE SEQUENCE [LARGE SCALE GENOMIC DNA]</scope>
    <source>
        <strain evidence="5">Benny S71-1</strain>
    </source>
</reference>